<dbReference type="InterPro" id="IPR057204">
    <property type="entry name" value="DUF7882"/>
</dbReference>
<name>A0A9D2KFG5_9MICO</name>
<reference evidence="2" key="2">
    <citation type="submission" date="2021-04" db="EMBL/GenBank/DDBJ databases">
        <authorList>
            <person name="Gilroy R."/>
        </authorList>
    </citation>
    <scope>NUCLEOTIDE SEQUENCE</scope>
    <source>
        <strain evidence="2">ChiHjej8B7-3636</strain>
    </source>
</reference>
<evidence type="ECO:0000313" key="2">
    <source>
        <dbReference type="EMBL" id="HJA03614.1"/>
    </source>
</evidence>
<protein>
    <recommendedName>
        <fullName evidence="1">DUF7882 domain-containing protein</fullName>
    </recommendedName>
</protein>
<comment type="caution">
    <text evidence="2">The sequence shown here is derived from an EMBL/GenBank/DDBJ whole genome shotgun (WGS) entry which is preliminary data.</text>
</comment>
<reference evidence="2" key="1">
    <citation type="journal article" date="2021" name="PeerJ">
        <title>Extensive microbial diversity within the chicken gut microbiome revealed by metagenomics and culture.</title>
        <authorList>
            <person name="Gilroy R."/>
            <person name="Ravi A."/>
            <person name="Getino M."/>
            <person name="Pursley I."/>
            <person name="Horton D.L."/>
            <person name="Alikhan N.F."/>
            <person name="Baker D."/>
            <person name="Gharbi K."/>
            <person name="Hall N."/>
            <person name="Watson M."/>
            <person name="Adriaenssens E.M."/>
            <person name="Foster-Nyarko E."/>
            <person name="Jarju S."/>
            <person name="Secka A."/>
            <person name="Antonio M."/>
            <person name="Oren A."/>
            <person name="Chaudhuri R.R."/>
            <person name="La Ragione R."/>
            <person name="Hildebrand F."/>
            <person name="Pallen M.J."/>
        </authorList>
    </citation>
    <scope>NUCLEOTIDE SEQUENCE</scope>
    <source>
        <strain evidence="2">ChiHjej8B7-3636</strain>
    </source>
</reference>
<gene>
    <name evidence="2" type="ORF">H9800_01990</name>
</gene>
<evidence type="ECO:0000259" key="1">
    <source>
        <dbReference type="Pfam" id="PF25355"/>
    </source>
</evidence>
<evidence type="ECO:0000313" key="3">
    <source>
        <dbReference type="Proteomes" id="UP000824220"/>
    </source>
</evidence>
<dbReference type="Pfam" id="PF25355">
    <property type="entry name" value="DUF7882"/>
    <property type="match status" value="1"/>
</dbReference>
<proteinExistence type="predicted"/>
<dbReference type="Proteomes" id="UP000824220">
    <property type="component" value="Unassembled WGS sequence"/>
</dbReference>
<organism evidence="2 3">
    <name type="scientific">Candidatus Microbacterium stercoravium</name>
    <dbReference type="NCBI Taxonomy" id="2838697"/>
    <lineage>
        <taxon>Bacteria</taxon>
        <taxon>Bacillati</taxon>
        <taxon>Actinomycetota</taxon>
        <taxon>Actinomycetes</taxon>
        <taxon>Micrococcales</taxon>
        <taxon>Microbacteriaceae</taxon>
        <taxon>Microbacterium</taxon>
    </lineage>
</organism>
<sequence>MGVLRYNDGQEIEMNDLLLAHLKLVVITKLRRQESFTLSWAHREAEPGGRSTVWMHPAIPLHFVFDSPEPTQLSPAWLEKMAASSHSTGGIVIDVDQTEPPEE</sequence>
<dbReference type="AlphaFoldDB" id="A0A9D2KFG5"/>
<accession>A0A9D2KFG5</accession>
<dbReference type="EMBL" id="DXAM01000028">
    <property type="protein sequence ID" value="HJA03614.1"/>
    <property type="molecule type" value="Genomic_DNA"/>
</dbReference>
<feature type="domain" description="DUF7882" evidence="1">
    <location>
        <begin position="1"/>
        <end position="93"/>
    </location>
</feature>